<protein>
    <submittedName>
        <fullName evidence="1">Uncharacterized protein</fullName>
    </submittedName>
</protein>
<evidence type="ECO:0000313" key="1">
    <source>
        <dbReference type="EMBL" id="KAG6961464.1"/>
    </source>
</evidence>
<dbReference type="EMBL" id="JAENGZ010000348">
    <property type="protein sequence ID" value="KAG6961464.1"/>
    <property type="molecule type" value="Genomic_DNA"/>
</dbReference>
<name>A0A8T1UG80_9STRA</name>
<organism evidence="1 2">
    <name type="scientific">Phytophthora cactorum</name>
    <dbReference type="NCBI Taxonomy" id="29920"/>
    <lineage>
        <taxon>Eukaryota</taxon>
        <taxon>Sar</taxon>
        <taxon>Stramenopiles</taxon>
        <taxon>Oomycota</taxon>
        <taxon>Peronosporomycetes</taxon>
        <taxon>Peronosporales</taxon>
        <taxon>Peronosporaceae</taxon>
        <taxon>Phytophthora</taxon>
    </lineage>
</organism>
<accession>A0A8T1UG80</accession>
<proteinExistence type="predicted"/>
<dbReference type="OrthoDB" id="141302at2759"/>
<evidence type="ECO:0000313" key="2">
    <source>
        <dbReference type="Proteomes" id="UP000688947"/>
    </source>
</evidence>
<comment type="caution">
    <text evidence="1">The sequence shown here is derived from an EMBL/GenBank/DDBJ whole genome shotgun (WGS) entry which is preliminary data.</text>
</comment>
<sequence>MAKEMMTNIFKALLHEDIRCPCGKKMKRWNYAHHCTFPKHKAWVSTMPTSHLWRAKTIDELEWVRKN</sequence>
<dbReference type="AlphaFoldDB" id="A0A8T1UG80"/>
<dbReference type="Proteomes" id="UP000688947">
    <property type="component" value="Unassembled WGS sequence"/>
</dbReference>
<reference evidence="1" key="1">
    <citation type="submission" date="2021-01" db="EMBL/GenBank/DDBJ databases">
        <title>Phytophthora aleatoria, a newly-described species from Pinus radiata is distinct from Phytophthora cactorum isolates based on comparative genomics.</title>
        <authorList>
            <person name="Mcdougal R."/>
            <person name="Panda P."/>
            <person name="Williams N."/>
            <person name="Studholme D.J."/>
        </authorList>
    </citation>
    <scope>NUCLEOTIDE SEQUENCE</scope>
    <source>
        <strain evidence="1">NZFS 3830</strain>
    </source>
</reference>
<gene>
    <name evidence="1" type="ORF">JG687_00007700</name>
</gene>